<keyword evidence="2" id="KW-0472">Membrane</keyword>
<proteinExistence type="predicted"/>
<organism evidence="3 4">
    <name type="scientific">Tigriopus californicus</name>
    <name type="common">Marine copepod</name>
    <dbReference type="NCBI Taxonomy" id="6832"/>
    <lineage>
        <taxon>Eukaryota</taxon>
        <taxon>Metazoa</taxon>
        <taxon>Ecdysozoa</taxon>
        <taxon>Arthropoda</taxon>
        <taxon>Crustacea</taxon>
        <taxon>Multicrustacea</taxon>
        <taxon>Hexanauplia</taxon>
        <taxon>Copepoda</taxon>
        <taxon>Harpacticoida</taxon>
        <taxon>Harpacticidae</taxon>
        <taxon>Tigriopus</taxon>
    </lineage>
</organism>
<evidence type="ECO:0000256" key="2">
    <source>
        <dbReference type="SAM" id="Phobius"/>
    </source>
</evidence>
<protein>
    <submittedName>
        <fullName evidence="3">Uncharacterized protein</fullName>
    </submittedName>
</protein>
<dbReference type="EMBL" id="VCGU01000004">
    <property type="protein sequence ID" value="TRY77245.1"/>
    <property type="molecule type" value="Genomic_DNA"/>
</dbReference>
<dbReference type="Proteomes" id="UP000318571">
    <property type="component" value="Chromosome 5"/>
</dbReference>
<comment type="caution">
    <text evidence="3">The sequence shown here is derived from an EMBL/GenBank/DDBJ whole genome shotgun (WGS) entry which is preliminary data.</text>
</comment>
<evidence type="ECO:0000256" key="1">
    <source>
        <dbReference type="SAM" id="MobiDB-lite"/>
    </source>
</evidence>
<keyword evidence="2" id="KW-1133">Transmembrane helix</keyword>
<feature type="region of interest" description="Disordered" evidence="1">
    <location>
        <begin position="91"/>
        <end position="131"/>
    </location>
</feature>
<keyword evidence="4" id="KW-1185">Reference proteome</keyword>
<feature type="compositionally biased region" description="Polar residues" evidence="1">
    <location>
        <begin position="91"/>
        <end position="123"/>
    </location>
</feature>
<name>A0A553PHU6_TIGCA</name>
<evidence type="ECO:0000313" key="4">
    <source>
        <dbReference type="Proteomes" id="UP000318571"/>
    </source>
</evidence>
<evidence type="ECO:0000313" key="3">
    <source>
        <dbReference type="EMBL" id="TRY77245.1"/>
    </source>
</evidence>
<feature type="transmembrane region" description="Helical" evidence="2">
    <location>
        <begin position="64"/>
        <end position="87"/>
    </location>
</feature>
<dbReference type="AlphaFoldDB" id="A0A553PHU6"/>
<keyword evidence="2" id="KW-0812">Transmembrane</keyword>
<gene>
    <name evidence="3" type="ORF">TCAL_05319</name>
</gene>
<reference evidence="3 4" key="1">
    <citation type="journal article" date="2018" name="Nat. Ecol. Evol.">
        <title>Genomic signatures of mitonuclear coevolution across populations of Tigriopus californicus.</title>
        <authorList>
            <person name="Barreto F.S."/>
            <person name="Watson E.T."/>
            <person name="Lima T.G."/>
            <person name="Willett C.S."/>
            <person name="Edmands S."/>
            <person name="Li W."/>
            <person name="Burton R.S."/>
        </authorList>
    </citation>
    <scope>NUCLEOTIDE SEQUENCE [LARGE SCALE GENOMIC DNA]</scope>
    <source>
        <strain evidence="3 4">San Diego</strain>
    </source>
</reference>
<accession>A0A553PHU6</accession>
<sequence>MASGDYANCDYYNTYETQPQYANEDVQPKPSRDAGVNQVVFEVPEDPEKCRDPCSSCFSSKKRITAFICGVLGVVVLIIALVLIIAYSSSAQSNSGTSYEPKQVDINTTDQPYEIPNQTQSPEQYLKPYKG</sequence>